<dbReference type="KEGG" id="acom:CEW83_15860"/>
<dbReference type="UniPathway" id="UPA00042">
    <property type="reaction ID" value="UER00497"/>
</dbReference>
<dbReference type="Gene3D" id="3.20.20.10">
    <property type="entry name" value="Alanine racemase"/>
    <property type="match status" value="1"/>
</dbReference>
<comment type="similarity">
    <text evidence="5">Belongs to the alanine racemase family.</text>
</comment>
<evidence type="ECO:0000313" key="9">
    <source>
        <dbReference type="EMBL" id="AWI76507.1"/>
    </source>
</evidence>
<dbReference type="GO" id="GO:0030632">
    <property type="term" value="P:D-alanine biosynthetic process"/>
    <property type="evidence" value="ECO:0007669"/>
    <property type="project" value="UniProtKB-UniRule"/>
</dbReference>
<evidence type="ECO:0000256" key="5">
    <source>
        <dbReference type="HAMAP-Rule" id="MF_01201"/>
    </source>
</evidence>
<dbReference type="Pfam" id="PF01168">
    <property type="entry name" value="Ala_racemase_N"/>
    <property type="match status" value="1"/>
</dbReference>
<name>A0A2U8GS46_9RHOO</name>
<sequence length="353" mass="38263">MRPARALIDLEALRHNYRLARSRHGGRAFAVVKANAYGHGAVECARALAAEADGFAVAFLDEALQLRAAGITHPILLLEGVFDAAELDEVVRHQLWTVVHHDPQIEMIESRALSAPLHVWLKVNSGMNRAGFLPDRVRGAWQRLNDTGKVSDIALMTHFARADEPDVATTAEQIAAFDAGTRDLPGLRSLANSSAILGWPDAHRDWGRPGILLYGADPMPEENHGLLPVMTLESQIMAVRDIPAGAVLGYGGRFVAEVPTRVGLVAMGYADGYPRSAPEGTPVAVDGKLTRLIGRVSMDMMTVDLTDLPDAGIGSRVELWGRQISINRIAAGVGTISYELLCNVKRVRFEYLG</sequence>
<comment type="pathway">
    <text evidence="5">Amino-acid biosynthesis; D-alanine biosynthesis; D-alanine from L-alanine: step 1/1.</text>
</comment>
<dbReference type="PANTHER" id="PTHR30511:SF0">
    <property type="entry name" value="ALANINE RACEMASE, CATABOLIC-RELATED"/>
    <property type="match status" value="1"/>
</dbReference>
<dbReference type="InterPro" id="IPR020622">
    <property type="entry name" value="Ala_racemase_pyridoxalP-BS"/>
</dbReference>
<dbReference type="RefSeq" id="WP_108950206.1">
    <property type="nucleotide sequence ID" value="NZ_CP022187.1"/>
</dbReference>
<dbReference type="InterPro" id="IPR011079">
    <property type="entry name" value="Ala_racemase_C"/>
</dbReference>
<organism evidence="9 10">
    <name type="scientific">Parazoarcus communis</name>
    <dbReference type="NCBI Taxonomy" id="41977"/>
    <lineage>
        <taxon>Bacteria</taxon>
        <taxon>Pseudomonadati</taxon>
        <taxon>Pseudomonadota</taxon>
        <taxon>Betaproteobacteria</taxon>
        <taxon>Rhodocyclales</taxon>
        <taxon>Zoogloeaceae</taxon>
        <taxon>Parazoarcus</taxon>
    </lineage>
</organism>
<dbReference type="HAMAP" id="MF_01201">
    <property type="entry name" value="Ala_racemase"/>
    <property type="match status" value="1"/>
</dbReference>
<dbReference type="CDD" id="cd06827">
    <property type="entry name" value="PLPDE_III_AR_proteobact"/>
    <property type="match status" value="1"/>
</dbReference>
<evidence type="ECO:0000256" key="1">
    <source>
        <dbReference type="ARBA" id="ARBA00000316"/>
    </source>
</evidence>
<dbReference type="Pfam" id="PF00842">
    <property type="entry name" value="Ala_racemase_C"/>
    <property type="match status" value="1"/>
</dbReference>
<dbReference type="GO" id="GO:0030170">
    <property type="term" value="F:pyridoxal phosphate binding"/>
    <property type="evidence" value="ECO:0007669"/>
    <property type="project" value="UniProtKB-UniRule"/>
</dbReference>
<dbReference type="PROSITE" id="PS00395">
    <property type="entry name" value="ALANINE_RACEMASE"/>
    <property type="match status" value="1"/>
</dbReference>
<feature type="binding site" evidence="5 7">
    <location>
        <position position="129"/>
    </location>
    <ligand>
        <name>substrate</name>
    </ligand>
</feature>
<comment type="catalytic activity">
    <reaction evidence="1 5">
        <text>L-alanine = D-alanine</text>
        <dbReference type="Rhea" id="RHEA:20249"/>
        <dbReference type="ChEBI" id="CHEBI:57416"/>
        <dbReference type="ChEBI" id="CHEBI:57972"/>
        <dbReference type="EC" id="5.1.1.1"/>
    </reaction>
</comment>
<evidence type="ECO:0000259" key="8">
    <source>
        <dbReference type="SMART" id="SM01005"/>
    </source>
</evidence>
<dbReference type="AlphaFoldDB" id="A0A2U8GS46"/>
<dbReference type="InterPro" id="IPR000821">
    <property type="entry name" value="Ala_racemase"/>
</dbReference>
<feature type="modified residue" description="N6-(pyridoxal phosphate)lysine" evidence="5 6">
    <location>
        <position position="33"/>
    </location>
</feature>
<keyword evidence="10" id="KW-1185">Reference proteome</keyword>
<protein>
    <recommendedName>
        <fullName evidence="5">Alanine racemase</fullName>
        <ecNumber evidence="5">5.1.1.1</ecNumber>
    </recommendedName>
</protein>
<dbReference type="Proteomes" id="UP000244930">
    <property type="component" value="Chromosome"/>
</dbReference>
<feature type="binding site" evidence="5 7">
    <location>
        <position position="298"/>
    </location>
    <ligand>
        <name>substrate</name>
    </ligand>
</feature>
<reference evidence="9 10" key="1">
    <citation type="submission" date="2017-06" db="EMBL/GenBank/DDBJ databases">
        <title>Azoarcus.</title>
        <authorList>
            <person name="Woo J.-H."/>
            <person name="Kim H.-S."/>
        </authorList>
    </citation>
    <scope>NUCLEOTIDE SEQUENCE [LARGE SCALE GENOMIC DNA]</scope>
    <source>
        <strain evidence="9 10">TSPY31</strain>
    </source>
</reference>
<dbReference type="SMART" id="SM01005">
    <property type="entry name" value="Ala_racemase_C"/>
    <property type="match status" value="1"/>
</dbReference>
<evidence type="ECO:0000313" key="10">
    <source>
        <dbReference type="Proteomes" id="UP000244930"/>
    </source>
</evidence>
<dbReference type="GO" id="GO:0008784">
    <property type="term" value="F:alanine racemase activity"/>
    <property type="evidence" value="ECO:0007669"/>
    <property type="project" value="UniProtKB-UniRule"/>
</dbReference>
<feature type="domain" description="Alanine racemase C-terminal" evidence="8">
    <location>
        <begin position="229"/>
        <end position="352"/>
    </location>
</feature>
<evidence type="ECO:0000256" key="4">
    <source>
        <dbReference type="ARBA" id="ARBA00023235"/>
    </source>
</evidence>
<dbReference type="EMBL" id="CP022187">
    <property type="protein sequence ID" value="AWI76507.1"/>
    <property type="molecule type" value="Genomic_DNA"/>
</dbReference>
<dbReference type="Gene3D" id="2.40.37.10">
    <property type="entry name" value="Lyase, Ornithine Decarboxylase, Chain A, domain 1"/>
    <property type="match status" value="1"/>
</dbReference>
<accession>A0A2U8GS46</accession>
<dbReference type="InterPro" id="IPR029066">
    <property type="entry name" value="PLP-binding_barrel"/>
</dbReference>
<evidence type="ECO:0000256" key="2">
    <source>
        <dbReference type="ARBA" id="ARBA00001933"/>
    </source>
</evidence>
<keyword evidence="4 5" id="KW-0413">Isomerase</keyword>
<comment type="function">
    <text evidence="5">Catalyzes the interconversion of L-alanine and D-alanine. May also act on other amino acids.</text>
</comment>
<feature type="active site" description="Proton acceptor; specific for D-alanine" evidence="5">
    <location>
        <position position="33"/>
    </location>
</feature>
<dbReference type="InterPro" id="IPR001608">
    <property type="entry name" value="Ala_racemase_N"/>
</dbReference>
<gene>
    <name evidence="9" type="primary">alr</name>
    <name evidence="9" type="ORF">CEW83_15860</name>
</gene>
<dbReference type="NCBIfam" id="TIGR00492">
    <property type="entry name" value="alr"/>
    <property type="match status" value="1"/>
</dbReference>
<dbReference type="InterPro" id="IPR009006">
    <property type="entry name" value="Ala_racemase/Decarboxylase_C"/>
</dbReference>
<evidence type="ECO:0000256" key="7">
    <source>
        <dbReference type="PIRSR" id="PIRSR600821-52"/>
    </source>
</evidence>
<proteinExistence type="inferred from homology"/>
<evidence type="ECO:0000256" key="6">
    <source>
        <dbReference type="PIRSR" id="PIRSR600821-50"/>
    </source>
</evidence>
<feature type="active site" description="Proton acceptor; specific for L-alanine" evidence="5">
    <location>
        <position position="250"/>
    </location>
</feature>
<dbReference type="GO" id="GO:0005829">
    <property type="term" value="C:cytosol"/>
    <property type="evidence" value="ECO:0007669"/>
    <property type="project" value="TreeGrafter"/>
</dbReference>
<dbReference type="FunFam" id="3.20.20.10:FF:000002">
    <property type="entry name" value="Alanine racemase"/>
    <property type="match status" value="1"/>
</dbReference>
<comment type="cofactor">
    <cofactor evidence="2 5 6">
        <name>pyridoxal 5'-phosphate</name>
        <dbReference type="ChEBI" id="CHEBI:597326"/>
    </cofactor>
</comment>
<evidence type="ECO:0000256" key="3">
    <source>
        <dbReference type="ARBA" id="ARBA00022898"/>
    </source>
</evidence>
<dbReference type="SUPFAM" id="SSF51419">
    <property type="entry name" value="PLP-binding barrel"/>
    <property type="match status" value="1"/>
</dbReference>
<dbReference type="SUPFAM" id="SSF50621">
    <property type="entry name" value="Alanine racemase C-terminal domain-like"/>
    <property type="match status" value="1"/>
</dbReference>
<dbReference type="EC" id="5.1.1.1" evidence="5"/>
<dbReference type="PRINTS" id="PR00992">
    <property type="entry name" value="ALARACEMASE"/>
</dbReference>
<dbReference type="PANTHER" id="PTHR30511">
    <property type="entry name" value="ALANINE RACEMASE"/>
    <property type="match status" value="1"/>
</dbReference>
<keyword evidence="3 5" id="KW-0663">Pyridoxal phosphate</keyword>